<organism evidence="1 2">
    <name type="scientific">Candidatus Cardinium hertigii</name>
    <dbReference type="NCBI Taxonomy" id="247481"/>
    <lineage>
        <taxon>Bacteria</taxon>
        <taxon>Pseudomonadati</taxon>
        <taxon>Bacteroidota</taxon>
        <taxon>Cytophagia</taxon>
        <taxon>Cytophagales</taxon>
        <taxon>Amoebophilaceae</taxon>
        <taxon>Candidatus Cardinium</taxon>
    </lineage>
</organism>
<keyword evidence="2" id="KW-1185">Reference proteome</keyword>
<dbReference type="EMBL" id="CP029619">
    <property type="protein sequence ID" value="AWN81910.1"/>
    <property type="molecule type" value="Genomic_DNA"/>
</dbReference>
<reference evidence="1 2" key="1">
    <citation type="submission" date="2018-05" db="EMBL/GenBank/DDBJ databases">
        <title>Candidatus Cardinium hertigii Genome Assembly.</title>
        <authorList>
            <person name="Showmaker K.C."/>
            <person name="Walden K.O."/>
            <person name="Fields C.J."/>
            <person name="Lambert K.N."/>
            <person name="Hudson M.E."/>
        </authorList>
    </citation>
    <scope>NUCLEOTIDE SEQUENCE [LARGE SCALE GENOMIC DNA]</scope>
    <source>
        <strain evidence="2">cHgTN10</strain>
    </source>
</reference>
<gene>
    <name evidence="1" type="ORF">DK880_00594</name>
</gene>
<evidence type="ECO:0000313" key="2">
    <source>
        <dbReference type="Proteomes" id="UP000245872"/>
    </source>
</evidence>
<evidence type="ECO:0000313" key="1">
    <source>
        <dbReference type="EMBL" id="AWN81910.1"/>
    </source>
</evidence>
<name>A0A2Z3LIM8_9BACT</name>
<accession>A0A2Z3LIM8</accession>
<dbReference type="KEGG" id="cher:DK880_00594"/>
<sequence length="74" mass="8583">MSNPTLSYTTLVYEATFSKNVGMHVTIVQLRLVINLLNQAYAHLERYTTVQSCLDKFPLEKLKLLLYPFIICFL</sequence>
<protein>
    <submittedName>
        <fullName evidence="1">Uncharacterized protein</fullName>
    </submittedName>
</protein>
<dbReference type="Proteomes" id="UP000245872">
    <property type="component" value="Chromosome"/>
</dbReference>
<proteinExistence type="predicted"/>
<dbReference type="AlphaFoldDB" id="A0A2Z3LIM8"/>